<feature type="region of interest" description="Disordered" evidence="1">
    <location>
        <begin position="1"/>
        <end position="20"/>
    </location>
</feature>
<accession>A0A929WZ70</accession>
<dbReference type="RefSeq" id="WP_303762462.1">
    <property type="nucleotide sequence ID" value="NZ_JABZGR010000001.1"/>
</dbReference>
<dbReference type="Proteomes" id="UP000704068">
    <property type="component" value="Unassembled WGS sequence"/>
</dbReference>
<name>A0A929WZ70_9BACT</name>
<dbReference type="AlphaFoldDB" id="A0A929WZ70"/>
<dbReference type="EMBL" id="JABZGR010000001">
    <property type="protein sequence ID" value="MBF0969508.1"/>
    <property type="molecule type" value="Genomic_DNA"/>
</dbReference>
<reference evidence="2" key="1">
    <citation type="submission" date="2020-04" db="EMBL/GenBank/DDBJ databases">
        <title>Deep metagenomics examines the oral microbiome during advanced dental caries in children, revealing novel taxa and co-occurrences with host molecules.</title>
        <authorList>
            <person name="Baker J.L."/>
            <person name="Morton J.T."/>
            <person name="Dinis M."/>
            <person name="Alvarez R."/>
            <person name="Tran N.C."/>
            <person name="Knight R."/>
            <person name="Edlund A."/>
        </authorList>
    </citation>
    <scope>NUCLEOTIDE SEQUENCE</scope>
    <source>
        <strain evidence="2">JCVI_34_bin.1</strain>
    </source>
</reference>
<organism evidence="2 3">
    <name type="scientific">Alloprevotella tannerae</name>
    <dbReference type="NCBI Taxonomy" id="76122"/>
    <lineage>
        <taxon>Bacteria</taxon>
        <taxon>Pseudomonadati</taxon>
        <taxon>Bacteroidota</taxon>
        <taxon>Bacteroidia</taxon>
        <taxon>Bacteroidales</taxon>
        <taxon>Prevotellaceae</taxon>
        <taxon>Alloprevotella</taxon>
    </lineage>
</organism>
<evidence type="ECO:0000313" key="2">
    <source>
        <dbReference type="EMBL" id="MBF0969508.1"/>
    </source>
</evidence>
<protein>
    <submittedName>
        <fullName evidence="2">Uncharacterized protein</fullName>
    </submittedName>
</protein>
<sequence>MHCKLYKGGANNPYNPDGKTGKEYTKEYLRQQIWDAEYSVVSGYNGWLDLWQRKYMIQELSKADTAEEVYKLAVRDKLMKMQTADPSKEWLQMYFEL</sequence>
<gene>
    <name evidence="2" type="ORF">HXK21_00485</name>
</gene>
<comment type="caution">
    <text evidence="2">The sequence shown here is derived from an EMBL/GenBank/DDBJ whole genome shotgun (WGS) entry which is preliminary data.</text>
</comment>
<evidence type="ECO:0000256" key="1">
    <source>
        <dbReference type="SAM" id="MobiDB-lite"/>
    </source>
</evidence>
<evidence type="ECO:0000313" key="3">
    <source>
        <dbReference type="Proteomes" id="UP000704068"/>
    </source>
</evidence>
<proteinExistence type="predicted"/>